<protein>
    <submittedName>
        <fullName evidence="11">Capsular biosynthesis protein</fullName>
    </submittedName>
</protein>
<dbReference type="CDD" id="cd05387">
    <property type="entry name" value="BY-kinase"/>
    <property type="match status" value="1"/>
</dbReference>
<feature type="domain" description="Tyrosine-protein kinase G-rich" evidence="10">
    <location>
        <begin position="439"/>
        <end position="510"/>
    </location>
</feature>
<dbReference type="InterPro" id="IPR032807">
    <property type="entry name" value="GNVR"/>
</dbReference>
<evidence type="ECO:0000256" key="4">
    <source>
        <dbReference type="ARBA" id="ARBA00022741"/>
    </source>
</evidence>
<comment type="subcellular location">
    <subcellularLocation>
        <location evidence="1">Cell membrane</location>
        <topology evidence="1">Multi-pass membrane protein</topology>
    </subcellularLocation>
</comment>
<keyword evidence="7 8" id="KW-0472">Membrane</keyword>
<evidence type="ECO:0000259" key="10">
    <source>
        <dbReference type="Pfam" id="PF13807"/>
    </source>
</evidence>
<proteinExistence type="predicted"/>
<dbReference type="EMBL" id="QSGO01000009">
    <property type="protein sequence ID" value="RHB34504.1"/>
    <property type="molecule type" value="Genomic_DNA"/>
</dbReference>
<dbReference type="Proteomes" id="UP000284379">
    <property type="component" value="Unassembled WGS sequence"/>
</dbReference>
<dbReference type="InterPro" id="IPR005702">
    <property type="entry name" value="Wzc-like_C"/>
</dbReference>
<dbReference type="PANTHER" id="PTHR32309:SF13">
    <property type="entry name" value="FERRIC ENTEROBACTIN TRANSPORT PROTEIN FEPE"/>
    <property type="match status" value="1"/>
</dbReference>
<name>A0A413VLZ0_9BACE</name>
<evidence type="ECO:0000256" key="5">
    <source>
        <dbReference type="ARBA" id="ARBA00022840"/>
    </source>
</evidence>
<evidence type="ECO:0000256" key="8">
    <source>
        <dbReference type="SAM" id="Phobius"/>
    </source>
</evidence>
<dbReference type="NCBIfam" id="TIGR01007">
    <property type="entry name" value="eps_fam"/>
    <property type="match status" value="1"/>
</dbReference>
<feature type="domain" description="Polysaccharide chain length determinant N-terminal" evidence="9">
    <location>
        <begin position="9"/>
        <end position="105"/>
    </location>
</feature>
<dbReference type="GO" id="GO:0005524">
    <property type="term" value="F:ATP binding"/>
    <property type="evidence" value="ECO:0007669"/>
    <property type="project" value="UniProtKB-KW"/>
</dbReference>
<dbReference type="GO" id="GO:0005886">
    <property type="term" value="C:plasma membrane"/>
    <property type="evidence" value="ECO:0007669"/>
    <property type="project" value="UniProtKB-SubCell"/>
</dbReference>
<evidence type="ECO:0000313" key="12">
    <source>
        <dbReference type="Proteomes" id="UP000284379"/>
    </source>
</evidence>
<feature type="transmembrane region" description="Helical" evidence="8">
    <location>
        <begin position="26"/>
        <end position="49"/>
    </location>
</feature>
<dbReference type="AlphaFoldDB" id="A0A413VLZ0"/>
<keyword evidence="2" id="KW-1003">Cell membrane</keyword>
<sequence length="773" mass="87339">MTNDPVQEQEIDLIELFYKLLARWKWFVASLILALAAAFIYVHLVTPVYQASASIVIKETENQNKVVDELFAMANTQLPNTGTQIDDEMEILRSRSTLLQVVNELRLHTTYRIRKNFRYVEDTASPLAAILDEAAMDTLTGTLLLEIDSKKRGYVVTAALNDVCRTTEFTGFPVTVETPAGKVMLRMTNDQSEWPGTMKIMICRPIDAVKSCASRLSVSTISKKTSIISLSYTDVSKRRAELFLSRLIEIYNRDAMEDKNKVTGNTLQFVTERLDSISRELGFVDKNLERYKLKERLSDIKTNMVLDLNTNNEYEKKLLDVETQLNMTAYIYEYLQDSNHPFSLLPINTGIADTELAKLVNEYNKELLERERLLHIMKENNPAVINQGIKIDALRRNVLNSLSGIKNGLLIARDDIMQKTNYFNTRIDNLPKQEREFNNIDRQQQIKANLYLMLLERREQAAISLAATINKARIIDAALAADAPVAPKSMMIYAGASFMSLVLTAGIVLFGGIFRTKLTSLSELEVIGLPQVGTIPQMNDSERLVEDGRNDVIDEAFRRLRSNLRFMAEGDDKKCILVTSTMSAEGKSFTSINLALTFAFLGCKVLIVGLDIRRPRLAEFFKIRNEQGMTNYLSGSEVSLDSIIYPSGIHKDLFVLPAGPVPPNPAEQLEKEKLRVAFEYLRKQFDYIIVDSAPVGMVSDTLSLGKITDFTLYVCRLNYTPKKALSIIRDLESGGQLNRISILVNGYNMSDEKYAYGKYGYGYGYGHGHKDNK</sequence>
<dbReference type="Gene3D" id="3.40.50.300">
    <property type="entry name" value="P-loop containing nucleotide triphosphate hydrolases"/>
    <property type="match status" value="1"/>
</dbReference>
<dbReference type="InterPro" id="IPR027417">
    <property type="entry name" value="P-loop_NTPase"/>
</dbReference>
<keyword evidence="4" id="KW-0547">Nucleotide-binding</keyword>
<evidence type="ECO:0000313" key="11">
    <source>
        <dbReference type="EMBL" id="RHB34504.1"/>
    </source>
</evidence>
<comment type="caution">
    <text evidence="11">The sequence shown here is derived from an EMBL/GenBank/DDBJ whole genome shotgun (WGS) entry which is preliminary data.</text>
</comment>
<keyword evidence="5" id="KW-0067">ATP-binding</keyword>
<dbReference type="GO" id="GO:0004713">
    <property type="term" value="F:protein tyrosine kinase activity"/>
    <property type="evidence" value="ECO:0007669"/>
    <property type="project" value="TreeGrafter"/>
</dbReference>
<evidence type="ECO:0000256" key="2">
    <source>
        <dbReference type="ARBA" id="ARBA00022475"/>
    </source>
</evidence>
<gene>
    <name evidence="11" type="ORF">DW888_12780</name>
</gene>
<accession>A0A413VLZ0</accession>
<keyword evidence="6 8" id="KW-1133">Transmembrane helix</keyword>
<organism evidence="11 12">
    <name type="scientific">Bacteroides nordii</name>
    <dbReference type="NCBI Taxonomy" id="291645"/>
    <lineage>
        <taxon>Bacteria</taxon>
        <taxon>Pseudomonadati</taxon>
        <taxon>Bacteroidota</taxon>
        <taxon>Bacteroidia</taxon>
        <taxon>Bacteroidales</taxon>
        <taxon>Bacteroidaceae</taxon>
        <taxon>Bacteroides</taxon>
    </lineage>
</organism>
<keyword evidence="3 8" id="KW-0812">Transmembrane</keyword>
<evidence type="ECO:0000256" key="1">
    <source>
        <dbReference type="ARBA" id="ARBA00004651"/>
    </source>
</evidence>
<dbReference type="Pfam" id="PF13807">
    <property type="entry name" value="GNVR"/>
    <property type="match status" value="1"/>
</dbReference>
<feature type="transmembrane region" description="Helical" evidence="8">
    <location>
        <begin position="592"/>
        <end position="612"/>
    </location>
</feature>
<evidence type="ECO:0000256" key="7">
    <source>
        <dbReference type="ARBA" id="ARBA00023136"/>
    </source>
</evidence>
<dbReference type="Pfam" id="PF02706">
    <property type="entry name" value="Wzz"/>
    <property type="match status" value="1"/>
</dbReference>
<dbReference type="SUPFAM" id="SSF52540">
    <property type="entry name" value="P-loop containing nucleoside triphosphate hydrolases"/>
    <property type="match status" value="1"/>
</dbReference>
<dbReference type="InterPro" id="IPR003856">
    <property type="entry name" value="LPS_length_determ_N"/>
</dbReference>
<reference evidence="11 12" key="1">
    <citation type="submission" date="2018-08" db="EMBL/GenBank/DDBJ databases">
        <title>A genome reference for cultivated species of the human gut microbiota.</title>
        <authorList>
            <person name="Zou Y."/>
            <person name="Xue W."/>
            <person name="Luo G."/>
        </authorList>
    </citation>
    <scope>NUCLEOTIDE SEQUENCE [LARGE SCALE GENOMIC DNA]</scope>
    <source>
        <strain evidence="11 12">AM40-30BH</strain>
    </source>
</reference>
<evidence type="ECO:0000256" key="6">
    <source>
        <dbReference type="ARBA" id="ARBA00022989"/>
    </source>
</evidence>
<feature type="transmembrane region" description="Helical" evidence="8">
    <location>
        <begin position="492"/>
        <end position="514"/>
    </location>
</feature>
<evidence type="ECO:0000256" key="3">
    <source>
        <dbReference type="ARBA" id="ARBA00022692"/>
    </source>
</evidence>
<evidence type="ECO:0000259" key="9">
    <source>
        <dbReference type="Pfam" id="PF02706"/>
    </source>
</evidence>
<dbReference type="InterPro" id="IPR050445">
    <property type="entry name" value="Bact_polysacc_biosynth/exp"/>
</dbReference>
<dbReference type="PANTHER" id="PTHR32309">
    <property type="entry name" value="TYROSINE-PROTEIN KINASE"/>
    <property type="match status" value="1"/>
</dbReference>